<sequence length="210" mass="25179">MDINANESIGKTKFNINATDRIKPWFTQEVEKLAEEKRKSYLIYRSSPTYEKYLKYVETKNRVNSRIKTTKRENWTKFTSDMNHNIYGTQRKVWKMLKNRKTPVTSLYRQKNIKIKTRDQYFKELDTAENNIELGRENENLGFEQLIEENFVTEKLKKLKNRKATGVDNTSNELLKYADYELTRESTILFDEILKTTTIEIIRFPFLTME</sequence>
<comment type="caution">
    <text evidence="1">The sequence shown here is derived from an EMBL/GenBank/DDBJ whole genome shotgun (WGS) entry which is preliminary data.</text>
</comment>
<dbReference type="OrthoDB" id="6777084at2759"/>
<evidence type="ECO:0000313" key="1">
    <source>
        <dbReference type="EMBL" id="KAF2878970.1"/>
    </source>
</evidence>
<dbReference type="EMBL" id="VTPC01091250">
    <property type="protein sequence ID" value="KAF2878970.1"/>
    <property type="molecule type" value="Genomic_DNA"/>
</dbReference>
<reference evidence="1" key="1">
    <citation type="submission" date="2019-08" db="EMBL/GenBank/DDBJ databases">
        <title>The genome of the North American firefly Photinus pyralis.</title>
        <authorList>
            <consortium name="Photinus pyralis genome working group"/>
            <person name="Fallon T.R."/>
            <person name="Sander Lower S.E."/>
            <person name="Weng J.-K."/>
        </authorList>
    </citation>
    <scope>NUCLEOTIDE SEQUENCE</scope>
    <source>
        <strain evidence="1">TRF0915ILg1</strain>
        <tissue evidence="1">Whole body</tissue>
    </source>
</reference>
<name>A0A8K0FVQ7_IGNLU</name>
<protein>
    <submittedName>
        <fullName evidence="1">Uncharacterized protein</fullName>
    </submittedName>
</protein>
<dbReference type="AlphaFoldDB" id="A0A8K0FVQ7"/>
<dbReference type="Proteomes" id="UP000801492">
    <property type="component" value="Unassembled WGS sequence"/>
</dbReference>
<keyword evidence="2" id="KW-1185">Reference proteome</keyword>
<organism evidence="1 2">
    <name type="scientific">Ignelater luminosus</name>
    <name type="common">Cucubano</name>
    <name type="synonym">Pyrophorus luminosus</name>
    <dbReference type="NCBI Taxonomy" id="2038154"/>
    <lineage>
        <taxon>Eukaryota</taxon>
        <taxon>Metazoa</taxon>
        <taxon>Ecdysozoa</taxon>
        <taxon>Arthropoda</taxon>
        <taxon>Hexapoda</taxon>
        <taxon>Insecta</taxon>
        <taxon>Pterygota</taxon>
        <taxon>Neoptera</taxon>
        <taxon>Endopterygota</taxon>
        <taxon>Coleoptera</taxon>
        <taxon>Polyphaga</taxon>
        <taxon>Elateriformia</taxon>
        <taxon>Elateroidea</taxon>
        <taxon>Elateridae</taxon>
        <taxon>Agrypninae</taxon>
        <taxon>Pyrophorini</taxon>
        <taxon>Ignelater</taxon>
    </lineage>
</organism>
<gene>
    <name evidence="1" type="ORF">ILUMI_27200</name>
</gene>
<accession>A0A8K0FVQ7</accession>
<evidence type="ECO:0000313" key="2">
    <source>
        <dbReference type="Proteomes" id="UP000801492"/>
    </source>
</evidence>
<proteinExistence type="predicted"/>